<comment type="caution">
    <text evidence="1">The sequence shown here is derived from an EMBL/GenBank/DDBJ whole genome shotgun (WGS) entry which is preliminary data.</text>
</comment>
<dbReference type="AlphaFoldDB" id="A0A4Q7YT46"/>
<evidence type="ECO:0000313" key="2">
    <source>
        <dbReference type="Proteomes" id="UP000292958"/>
    </source>
</evidence>
<protein>
    <recommendedName>
        <fullName evidence="3">Transposase</fullName>
    </recommendedName>
</protein>
<gene>
    <name evidence="1" type="ORF">BDD14_1654</name>
</gene>
<proteinExistence type="predicted"/>
<name>A0A4Q7YT46_9BACT</name>
<organism evidence="1 2">
    <name type="scientific">Edaphobacter modestus</name>
    <dbReference type="NCBI Taxonomy" id="388466"/>
    <lineage>
        <taxon>Bacteria</taxon>
        <taxon>Pseudomonadati</taxon>
        <taxon>Acidobacteriota</taxon>
        <taxon>Terriglobia</taxon>
        <taxon>Terriglobales</taxon>
        <taxon>Acidobacteriaceae</taxon>
        <taxon>Edaphobacter</taxon>
    </lineage>
</organism>
<evidence type="ECO:0000313" key="1">
    <source>
        <dbReference type="EMBL" id="RZU40211.1"/>
    </source>
</evidence>
<sequence>MMGCQSAQEQLFYSFRFEDHIPGDHLLRQFDLN</sequence>
<accession>A0A4Q7YT46</accession>
<reference evidence="1 2" key="1">
    <citation type="submission" date="2019-02" db="EMBL/GenBank/DDBJ databases">
        <title>Genomic Encyclopedia of Archaeal and Bacterial Type Strains, Phase II (KMG-II): from individual species to whole genera.</title>
        <authorList>
            <person name="Goeker M."/>
        </authorList>
    </citation>
    <scope>NUCLEOTIDE SEQUENCE [LARGE SCALE GENOMIC DNA]</scope>
    <source>
        <strain evidence="1 2">DSM 18101</strain>
    </source>
</reference>
<dbReference type="Proteomes" id="UP000292958">
    <property type="component" value="Unassembled WGS sequence"/>
</dbReference>
<keyword evidence="2" id="KW-1185">Reference proteome</keyword>
<evidence type="ECO:0008006" key="3">
    <source>
        <dbReference type="Google" id="ProtNLM"/>
    </source>
</evidence>
<dbReference type="EMBL" id="SHKW01000001">
    <property type="protein sequence ID" value="RZU40211.1"/>
    <property type="molecule type" value="Genomic_DNA"/>
</dbReference>